<accession>A0ABU9XL03</accession>
<gene>
    <name evidence="2" type="ORF">ABC228_17505</name>
</gene>
<evidence type="ECO:0000313" key="2">
    <source>
        <dbReference type="EMBL" id="MEN2768973.1"/>
    </source>
</evidence>
<organism evidence="2 3">
    <name type="scientific">Ornithinibacillus xuwenensis</name>
    <dbReference type="NCBI Taxonomy" id="3144668"/>
    <lineage>
        <taxon>Bacteria</taxon>
        <taxon>Bacillati</taxon>
        <taxon>Bacillota</taxon>
        <taxon>Bacilli</taxon>
        <taxon>Bacillales</taxon>
        <taxon>Bacillaceae</taxon>
        <taxon>Ornithinibacillus</taxon>
    </lineage>
</organism>
<proteinExistence type="predicted"/>
<evidence type="ECO:0008006" key="4">
    <source>
        <dbReference type="Google" id="ProtNLM"/>
    </source>
</evidence>
<evidence type="ECO:0000256" key="1">
    <source>
        <dbReference type="SAM" id="Phobius"/>
    </source>
</evidence>
<protein>
    <recommendedName>
        <fullName evidence="4">Serine kinase</fullName>
    </recommendedName>
</protein>
<keyword evidence="1" id="KW-0472">Membrane</keyword>
<reference evidence="2 3" key="1">
    <citation type="submission" date="2024-05" db="EMBL/GenBank/DDBJ databases">
        <authorList>
            <person name="Haq I."/>
            <person name="Ullah Z."/>
            <person name="Ahmad R."/>
            <person name="Li M."/>
            <person name="Tong Y."/>
        </authorList>
    </citation>
    <scope>NUCLEOTIDE SEQUENCE [LARGE SCALE GENOMIC DNA]</scope>
    <source>
        <strain evidence="2 3">16A2E</strain>
    </source>
</reference>
<evidence type="ECO:0000313" key="3">
    <source>
        <dbReference type="Proteomes" id="UP001444625"/>
    </source>
</evidence>
<sequence>MNYVRSGLAFLGFLLTGTGIGLFFHNIEAGGAVGFGLGILSILILRKEE</sequence>
<feature type="transmembrane region" description="Helical" evidence="1">
    <location>
        <begin position="29"/>
        <end position="45"/>
    </location>
</feature>
<dbReference type="RefSeq" id="WP_345826467.1">
    <property type="nucleotide sequence ID" value="NZ_JBDIML010000008.1"/>
</dbReference>
<comment type="caution">
    <text evidence="2">The sequence shown here is derived from an EMBL/GenBank/DDBJ whole genome shotgun (WGS) entry which is preliminary data.</text>
</comment>
<name>A0ABU9XL03_9BACI</name>
<keyword evidence="1" id="KW-1133">Transmembrane helix</keyword>
<keyword evidence="1" id="KW-0812">Transmembrane</keyword>
<dbReference type="EMBL" id="JBDIML010000008">
    <property type="protein sequence ID" value="MEN2768973.1"/>
    <property type="molecule type" value="Genomic_DNA"/>
</dbReference>
<dbReference type="Proteomes" id="UP001444625">
    <property type="component" value="Unassembled WGS sequence"/>
</dbReference>
<keyword evidence="3" id="KW-1185">Reference proteome</keyword>